<dbReference type="EMBL" id="FUWM01000004">
    <property type="protein sequence ID" value="SJZ33177.1"/>
    <property type="molecule type" value="Genomic_DNA"/>
</dbReference>
<dbReference type="Gene3D" id="3.30.1540.10">
    <property type="entry name" value="formyl-coa transferase, domain 3"/>
    <property type="match status" value="1"/>
</dbReference>
<dbReference type="PANTHER" id="PTHR48207">
    <property type="entry name" value="SUCCINATE--HYDROXYMETHYLGLUTARATE COA-TRANSFERASE"/>
    <property type="match status" value="1"/>
</dbReference>
<feature type="region of interest" description="Disordered" evidence="2">
    <location>
        <begin position="354"/>
        <end position="391"/>
    </location>
</feature>
<accession>A0A1T4JSZ4</accession>
<evidence type="ECO:0000313" key="4">
    <source>
        <dbReference type="Proteomes" id="UP000190625"/>
    </source>
</evidence>
<dbReference type="Proteomes" id="UP000190625">
    <property type="component" value="Unassembled WGS sequence"/>
</dbReference>
<dbReference type="InterPro" id="IPR050483">
    <property type="entry name" value="CoA-transferase_III_domain"/>
</dbReference>
<dbReference type="InterPro" id="IPR023606">
    <property type="entry name" value="CoA-Trfase_III_dom_1_sf"/>
</dbReference>
<gene>
    <name evidence="3" type="ORF">SAMN02745118_00384</name>
</gene>
<feature type="compositionally biased region" description="Basic and acidic residues" evidence="2">
    <location>
        <begin position="360"/>
        <end position="375"/>
    </location>
</feature>
<keyword evidence="1 3" id="KW-0808">Transferase</keyword>
<proteinExistence type="predicted"/>
<dbReference type="RefSeq" id="WP_078808904.1">
    <property type="nucleotide sequence ID" value="NZ_FUWM01000004.1"/>
</dbReference>
<dbReference type="AlphaFoldDB" id="A0A1T4JSZ4"/>
<dbReference type="InterPro" id="IPR044855">
    <property type="entry name" value="CoA-Trfase_III_dom3_sf"/>
</dbReference>
<dbReference type="Gene3D" id="3.40.50.10540">
    <property type="entry name" value="Crotonobetainyl-coa:carnitine coa-transferase, domain 1"/>
    <property type="match status" value="1"/>
</dbReference>
<dbReference type="GO" id="GO:0008410">
    <property type="term" value="F:CoA-transferase activity"/>
    <property type="evidence" value="ECO:0007669"/>
    <property type="project" value="TreeGrafter"/>
</dbReference>
<evidence type="ECO:0000313" key="3">
    <source>
        <dbReference type="EMBL" id="SJZ33177.1"/>
    </source>
</evidence>
<evidence type="ECO:0000256" key="1">
    <source>
        <dbReference type="ARBA" id="ARBA00022679"/>
    </source>
</evidence>
<feature type="compositionally biased region" description="Basic and acidic residues" evidence="2">
    <location>
        <begin position="382"/>
        <end position="391"/>
    </location>
</feature>
<name>A0A1T4JSZ4_9FIRM</name>
<dbReference type="Pfam" id="PF02515">
    <property type="entry name" value="CoA_transf_3"/>
    <property type="match status" value="1"/>
</dbReference>
<dbReference type="SUPFAM" id="SSF89796">
    <property type="entry name" value="CoA-transferase family III (CaiB/BaiF)"/>
    <property type="match status" value="1"/>
</dbReference>
<dbReference type="PANTHER" id="PTHR48207:SF3">
    <property type="entry name" value="SUCCINATE--HYDROXYMETHYLGLUTARATE COA-TRANSFERASE"/>
    <property type="match status" value="1"/>
</dbReference>
<keyword evidence="4" id="KW-1185">Reference proteome</keyword>
<evidence type="ECO:0000256" key="2">
    <source>
        <dbReference type="SAM" id="MobiDB-lite"/>
    </source>
</evidence>
<protein>
    <submittedName>
        <fullName evidence="3">CoA:oxalate CoA-transferase</fullName>
    </submittedName>
</protein>
<organism evidence="3 4">
    <name type="scientific">Selenihalanaerobacter shriftii</name>
    <dbReference type="NCBI Taxonomy" id="142842"/>
    <lineage>
        <taxon>Bacteria</taxon>
        <taxon>Bacillati</taxon>
        <taxon>Bacillota</taxon>
        <taxon>Clostridia</taxon>
        <taxon>Halanaerobiales</taxon>
        <taxon>Halobacteroidaceae</taxon>
        <taxon>Selenihalanaerobacter</taxon>
    </lineage>
</organism>
<sequence>MSKPLEGVKVLDLTRVLAGPYCTMMLANLGADVIKVERPGVGDDARSFGPFFEDGEESAYFASLNSGKRSISLNLKNEKDIEIFKRLVEKVDVVTENFRPGTMEKLGLGYETLKEINPEIIYAATSGFGHSGPDSKKAAYDMIVQAASGVMSITGEPDGSPVRVGVSVGDIVAGMFTATGIVSALHQRNTTGEGQKVDVAMLDGQVAILENAIARYMVSGEAPKPLGARHPSITPFQAFEAKDGWFVIAAGNDTLWGKLCEAIGREDLIDDSRFKTNADRSDNIEELNEVLGEELAKKTVDEWVEIIDNHGVPTSPINTVDKLFDYPQVQARNMLLDLDGYEEDMAVAGNPIKMTNLPEEDSKPRAPELGEHNEEVIDELLDGDRPKIEVV</sequence>
<dbReference type="OrthoDB" id="9797653at2"/>
<reference evidence="4" key="1">
    <citation type="submission" date="2017-02" db="EMBL/GenBank/DDBJ databases">
        <authorList>
            <person name="Varghese N."/>
            <person name="Submissions S."/>
        </authorList>
    </citation>
    <scope>NUCLEOTIDE SEQUENCE [LARGE SCALE GENOMIC DNA]</scope>
    <source>
        <strain evidence="4">ATCC BAA-73</strain>
    </source>
</reference>
<dbReference type="STRING" id="142842.SAMN02745118_00384"/>
<dbReference type="InterPro" id="IPR003673">
    <property type="entry name" value="CoA-Trfase_fam_III"/>
</dbReference>